<dbReference type="EMBL" id="CM026424">
    <property type="protein sequence ID" value="KAG0578550.1"/>
    <property type="molecule type" value="Genomic_DNA"/>
</dbReference>
<accession>A0A8T0I4P4</accession>
<dbReference type="AlphaFoldDB" id="A0A8T0I4P4"/>
<dbReference type="Proteomes" id="UP000822688">
    <property type="component" value="Chromosome 4"/>
</dbReference>
<reference evidence="1" key="1">
    <citation type="submission" date="2020-06" db="EMBL/GenBank/DDBJ databases">
        <title>WGS assembly of Ceratodon purpureus strain R40.</title>
        <authorList>
            <person name="Carey S.B."/>
            <person name="Jenkins J."/>
            <person name="Shu S."/>
            <person name="Lovell J.T."/>
            <person name="Sreedasyam A."/>
            <person name="Maumus F."/>
            <person name="Tiley G.P."/>
            <person name="Fernandez-Pozo N."/>
            <person name="Barry K."/>
            <person name="Chen C."/>
            <person name="Wang M."/>
            <person name="Lipzen A."/>
            <person name="Daum C."/>
            <person name="Saski C.A."/>
            <person name="Payton A.C."/>
            <person name="Mcbreen J.C."/>
            <person name="Conrad R.E."/>
            <person name="Kollar L.M."/>
            <person name="Olsson S."/>
            <person name="Huttunen S."/>
            <person name="Landis J.B."/>
            <person name="Wickett N.J."/>
            <person name="Johnson M.G."/>
            <person name="Rensing S.A."/>
            <person name="Grimwood J."/>
            <person name="Schmutz J."/>
            <person name="Mcdaniel S.F."/>
        </authorList>
    </citation>
    <scope>NUCLEOTIDE SEQUENCE</scope>
    <source>
        <strain evidence="1">R40</strain>
    </source>
</reference>
<evidence type="ECO:0000313" key="2">
    <source>
        <dbReference type="Proteomes" id="UP000822688"/>
    </source>
</evidence>
<gene>
    <name evidence="1" type="ORF">KC19_4G032200</name>
</gene>
<protein>
    <submittedName>
        <fullName evidence="1">Uncharacterized protein</fullName>
    </submittedName>
</protein>
<proteinExistence type="predicted"/>
<sequence>MSSPEVLGISGAKKEPTEQRSTWIVWEVRLSDWFGTRVCKFCAFTFNAFASCTYRWCSKLDLLAALILARLLPWRRLSQLTHLCQK</sequence>
<comment type="caution">
    <text evidence="1">The sequence shown here is derived from an EMBL/GenBank/DDBJ whole genome shotgun (WGS) entry which is preliminary data.</text>
</comment>
<evidence type="ECO:0000313" key="1">
    <source>
        <dbReference type="EMBL" id="KAG0578550.1"/>
    </source>
</evidence>
<organism evidence="1 2">
    <name type="scientific">Ceratodon purpureus</name>
    <name type="common">Fire moss</name>
    <name type="synonym">Dicranum purpureum</name>
    <dbReference type="NCBI Taxonomy" id="3225"/>
    <lineage>
        <taxon>Eukaryota</taxon>
        <taxon>Viridiplantae</taxon>
        <taxon>Streptophyta</taxon>
        <taxon>Embryophyta</taxon>
        <taxon>Bryophyta</taxon>
        <taxon>Bryophytina</taxon>
        <taxon>Bryopsida</taxon>
        <taxon>Dicranidae</taxon>
        <taxon>Pseudoditrichales</taxon>
        <taxon>Ditrichaceae</taxon>
        <taxon>Ceratodon</taxon>
    </lineage>
</organism>
<name>A0A8T0I4P4_CERPU</name>
<keyword evidence="2" id="KW-1185">Reference proteome</keyword>